<evidence type="ECO:0000313" key="1">
    <source>
        <dbReference type="EMBL" id="UOX33638.1"/>
    </source>
</evidence>
<gene>
    <name evidence="1" type="ORF">LXD69_16585</name>
</gene>
<accession>A0ABY4HM37</accession>
<evidence type="ECO:0000313" key="2">
    <source>
        <dbReference type="Proteomes" id="UP000830454"/>
    </source>
</evidence>
<dbReference type="EMBL" id="CP090145">
    <property type="protein sequence ID" value="UOX33638.1"/>
    <property type="molecule type" value="Genomic_DNA"/>
</dbReference>
<reference evidence="1" key="1">
    <citation type="submission" date="2021-12" db="EMBL/GenBank/DDBJ databases">
        <authorList>
            <person name="Cha I.-T."/>
            <person name="Lee K.-E."/>
            <person name="Park S.-J."/>
        </authorList>
    </citation>
    <scope>NUCLEOTIDE SEQUENCE</scope>
    <source>
        <strain evidence="1">YSM-43</strain>
    </source>
</reference>
<organism evidence="1 2">
    <name type="scientific">Flavobacterium sediminilitoris</name>
    <dbReference type="NCBI Taxonomy" id="2024526"/>
    <lineage>
        <taxon>Bacteria</taxon>
        <taxon>Pseudomonadati</taxon>
        <taxon>Bacteroidota</taxon>
        <taxon>Flavobacteriia</taxon>
        <taxon>Flavobacteriales</taxon>
        <taxon>Flavobacteriaceae</taxon>
        <taxon>Flavobacterium</taxon>
    </lineage>
</organism>
<protein>
    <recommendedName>
        <fullName evidence="3">Quinol monooxygenase YgiN</fullName>
    </recommendedName>
</protein>
<dbReference type="RefSeq" id="WP_246916189.1">
    <property type="nucleotide sequence ID" value="NZ_CP090145.1"/>
</dbReference>
<reference evidence="1" key="2">
    <citation type="submission" date="2022-04" db="EMBL/GenBank/DDBJ databases">
        <title>Complete Genome Sequence of Flavobacterium sediminilitoris YSM-43, Isolated from a Tidal Sediment.</title>
        <authorList>
            <person name="Lee P.A."/>
        </authorList>
    </citation>
    <scope>NUCLEOTIDE SEQUENCE</scope>
    <source>
        <strain evidence="1">YSM-43</strain>
    </source>
</reference>
<name>A0ABY4HM37_9FLAO</name>
<dbReference type="Proteomes" id="UP000830454">
    <property type="component" value="Chromosome"/>
</dbReference>
<evidence type="ECO:0008006" key="3">
    <source>
        <dbReference type="Google" id="ProtNLM"/>
    </source>
</evidence>
<proteinExistence type="predicted"/>
<keyword evidence="2" id="KW-1185">Reference proteome</keyword>
<sequence length="209" mass="24499">MIRVNNNFAKAMEFTSFKKKDTITDDELINAILQFEIQLAKQNGFIFHCLVRNFKNEYANVLFVENFENLNDIETHLMQIPEAQNFFKLIEKQSIKIEFHHIQKNNFQIPLHFSCIECGTFSLKNESETNQLLSISNTIETNYLNTFENTSEHFIGKIKSNKFSEITFGKTLGQTKKICFGYFQNPFCTPLLELADENSMELDFWYLIA</sequence>